<gene>
    <name evidence="2" type="ORF">PPENT_87.1.T1280128</name>
</gene>
<protein>
    <recommendedName>
        <fullName evidence="1">JAB1/MPN/MOV34 metalloenzyme domain-containing protein</fullName>
    </recommendedName>
</protein>
<dbReference type="AlphaFoldDB" id="A0A8S1XL92"/>
<evidence type="ECO:0000313" key="2">
    <source>
        <dbReference type="EMBL" id="CAD8201664.1"/>
    </source>
</evidence>
<organism evidence="2 3">
    <name type="scientific">Paramecium pentaurelia</name>
    <dbReference type="NCBI Taxonomy" id="43138"/>
    <lineage>
        <taxon>Eukaryota</taxon>
        <taxon>Sar</taxon>
        <taxon>Alveolata</taxon>
        <taxon>Ciliophora</taxon>
        <taxon>Intramacronucleata</taxon>
        <taxon>Oligohymenophorea</taxon>
        <taxon>Peniculida</taxon>
        <taxon>Parameciidae</taxon>
        <taxon>Paramecium</taxon>
    </lineage>
</organism>
<accession>A0A8S1XL92</accession>
<reference evidence="2" key="1">
    <citation type="submission" date="2021-01" db="EMBL/GenBank/DDBJ databases">
        <authorList>
            <consortium name="Genoscope - CEA"/>
            <person name="William W."/>
        </authorList>
    </citation>
    <scope>NUCLEOTIDE SEQUENCE</scope>
</reference>
<dbReference type="InterPro" id="IPR000555">
    <property type="entry name" value="JAMM/MPN+_dom"/>
</dbReference>
<dbReference type="EMBL" id="CAJJDO010000128">
    <property type="protein sequence ID" value="CAD8201664.1"/>
    <property type="molecule type" value="Genomic_DNA"/>
</dbReference>
<comment type="caution">
    <text evidence="2">The sequence shown here is derived from an EMBL/GenBank/DDBJ whole genome shotgun (WGS) entry which is preliminary data.</text>
</comment>
<dbReference type="GO" id="GO:0008237">
    <property type="term" value="F:metallopeptidase activity"/>
    <property type="evidence" value="ECO:0007669"/>
    <property type="project" value="InterPro"/>
</dbReference>
<evidence type="ECO:0000259" key="1">
    <source>
        <dbReference type="Pfam" id="PF01398"/>
    </source>
</evidence>
<keyword evidence="3" id="KW-1185">Reference proteome</keyword>
<feature type="domain" description="JAB1/MPN/MOV34 metalloenzyme" evidence="1">
    <location>
        <begin position="41"/>
        <end position="110"/>
    </location>
</feature>
<name>A0A8S1XL92_9CILI</name>
<proteinExistence type="predicted"/>
<dbReference type="OrthoDB" id="10266268at2759"/>
<dbReference type="Proteomes" id="UP000689195">
    <property type="component" value="Unassembled WGS sequence"/>
</dbReference>
<dbReference type="Pfam" id="PF01398">
    <property type="entry name" value="JAB"/>
    <property type="match status" value="1"/>
</dbReference>
<sequence length="151" mass="17662">MDYQQFVEKNNILQDEQIYHFNQDEQNDFIDQKPWDSSPNYFKKCKISIASVIKMLIHACLGKNNEVMGLMQGRCDKETFIIYDVIYLNAEASEVNVTLTPEAMGEYKLLEEYIQLQDGTILIQVMDVGQVVLMYKIKESNKWVMVHLLLL</sequence>
<evidence type="ECO:0000313" key="3">
    <source>
        <dbReference type="Proteomes" id="UP000689195"/>
    </source>
</evidence>